<evidence type="ECO:0000313" key="8">
    <source>
        <dbReference type="Proteomes" id="UP000261905"/>
    </source>
</evidence>
<feature type="domain" description="FAD dependent oxidoreductase" evidence="6">
    <location>
        <begin position="5"/>
        <end position="352"/>
    </location>
</feature>
<dbReference type="PANTHER" id="PTHR13847:SF289">
    <property type="entry name" value="GLYCINE OXIDASE"/>
    <property type="match status" value="1"/>
</dbReference>
<dbReference type="GO" id="GO:0009228">
    <property type="term" value="P:thiamine biosynthetic process"/>
    <property type="evidence" value="ECO:0007669"/>
    <property type="project" value="UniProtKB-KW"/>
</dbReference>
<dbReference type="InterPro" id="IPR036188">
    <property type="entry name" value="FAD/NAD-bd_sf"/>
</dbReference>
<dbReference type="Proteomes" id="UP000261905">
    <property type="component" value="Unassembled WGS sequence"/>
</dbReference>
<gene>
    <name evidence="7" type="primary">thiO</name>
    <name evidence="7" type="ORF">DX130_24765</name>
</gene>
<comment type="pathway">
    <text evidence="1">Cofactor biosynthesis; thiamine diphosphate biosynthesis.</text>
</comment>
<evidence type="ECO:0000256" key="3">
    <source>
        <dbReference type="ARBA" id="ARBA00023002"/>
    </source>
</evidence>
<dbReference type="GO" id="GO:0005737">
    <property type="term" value="C:cytoplasm"/>
    <property type="evidence" value="ECO:0007669"/>
    <property type="project" value="TreeGrafter"/>
</dbReference>
<evidence type="ECO:0000256" key="4">
    <source>
        <dbReference type="ARBA" id="ARBA00049872"/>
    </source>
</evidence>
<dbReference type="Gene3D" id="3.50.50.60">
    <property type="entry name" value="FAD/NAD(P)-binding domain"/>
    <property type="match status" value="1"/>
</dbReference>
<dbReference type="GO" id="GO:0043799">
    <property type="term" value="F:glycine oxidase activity"/>
    <property type="evidence" value="ECO:0007669"/>
    <property type="project" value="UniProtKB-EC"/>
</dbReference>
<name>A0A371P0B8_9BACL</name>
<dbReference type="AlphaFoldDB" id="A0A371P0B8"/>
<comment type="catalytic activity">
    <reaction evidence="4">
        <text>glycine + O2 + H2O = glyoxylate + H2O2 + NH4(+)</text>
        <dbReference type="Rhea" id="RHEA:11532"/>
        <dbReference type="ChEBI" id="CHEBI:15377"/>
        <dbReference type="ChEBI" id="CHEBI:15379"/>
        <dbReference type="ChEBI" id="CHEBI:16240"/>
        <dbReference type="ChEBI" id="CHEBI:28938"/>
        <dbReference type="ChEBI" id="CHEBI:36655"/>
        <dbReference type="ChEBI" id="CHEBI:57305"/>
        <dbReference type="EC" id="1.4.3.19"/>
    </reaction>
</comment>
<dbReference type="EC" id="1.4.3.19" evidence="5"/>
<keyword evidence="8" id="KW-1185">Reference proteome</keyword>
<accession>A0A371P0B8</accession>
<dbReference type="InterPro" id="IPR006076">
    <property type="entry name" value="FAD-dep_OxRdtase"/>
</dbReference>
<keyword evidence="3 7" id="KW-0560">Oxidoreductase</keyword>
<dbReference type="SUPFAM" id="SSF54373">
    <property type="entry name" value="FAD-linked reductases, C-terminal domain"/>
    <property type="match status" value="1"/>
</dbReference>
<evidence type="ECO:0000259" key="6">
    <source>
        <dbReference type="Pfam" id="PF01266"/>
    </source>
</evidence>
<keyword evidence="2" id="KW-0784">Thiamine biosynthesis</keyword>
<dbReference type="EMBL" id="QUBQ01000008">
    <property type="protein sequence ID" value="REK69373.1"/>
    <property type="molecule type" value="Genomic_DNA"/>
</dbReference>
<organism evidence="7 8">
    <name type="scientific">Paenibacillus paeoniae</name>
    <dbReference type="NCBI Taxonomy" id="2292705"/>
    <lineage>
        <taxon>Bacteria</taxon>
        <taxon>Bacillati</taxon>
        <taxon>Bacillota</taxon>
        <taxon>Bacilli</taxon>
        <taxon>Bacillales</taxon>
        <taxon>Paenibacillaceae</taxon>
        <taxon>Paenibacillus</taxon>
    </lineage>
</organism>
<dbReference type="PANTHER" id="PTHR13847">
    <property type="entry name" value="SARCOSINE DEHYDROGENASE-RELATED"/>
    <property type="match status" value="1"/>
</dbReference>
<dbReference type="OrthoDB" id="9794226at2"/>
<dbReference type="Pfam" id="PF01266">
    <property type="entry name" value="DAO"/>
    <property type="match status" value="1"/>
</dbReference>
<dbReference type="SUPFAM" id="SSF51905">
    <property type="entry name" value="FAD/NAD(P)-binding domain"/>
    <property type="match status" value="1"/>
</dbReference>
<dbReference type="InterPro" id="IPR012727">
    <property type="entry name" value="Gly_oxidase_ThiO"/>
</dbReference>
<dbReference type="GO" id="GO:0009229">
    <property type="term" value="P:thiamine diphosphate biosynthetic process"/>
    <property type="evidence" value="ECO:0007669"/>
    <property type="project" value="UniProtKB-UniPathway"/>
</dbReference>
<dbReference type="NCBIfam" id="TIGR02352">
    <property type="entry name" value="thiamin_ThiO"/>
    <property type="match status" value="1"/>
</dbReference>
<proteinExistence type="predicted"/>
<dbReference type="Gene3D" id="3.30.9.10">
    <property type="entry name" value="D-Amino Acid Oxidase, subunit A, domain 2"/>
    <property type="match status" value="1"/>
</dbReference>
<reference evidence="7 8" key="1">
    <citation type="submission" date="2018-08" db="EMBL/GenBank/DDBJ databases">
        <title>Paenibacillus sp. M4BSY-1, whole genome shotgun sequence.</title>
        <authorList>
            <person name="Tuo L."/>
        </authorList>
    </citation>
    <scope>NUCLEOTIDE SEQUENCE [LARGE SCALE GENOMIC DNA]</scope>
    <source>
        <strain evidence="7 8">M4BSY-1</strain>
    </source>
</reference>
<dbReference type="UniPathway" id="UPA00060"/>
<protein>
    <recommendedName>
        <fullName evidence="5">glycine oxidase</fullName>
        <ecNumber evidence="5">1.4.3.19</ecNumber>
    </recommendedName>
</protein>
<evidence type="ECO:0000256" key="5">
    <source>
        <dbReference type="ARBA" id="ARBA00050018"/>
    </source>
</evidence>
<evidence type="ECO:0000256" key="2">
    <source>
        <dbReference type="ARBA" id="ARBA00022977"/>
    </source>
</evidence>
<comment type="caution">
    <text evidence="7">The sequence shown here is derived from an EMBL/GenBank/DDBJ whole genome shotgun (WGS) entry which is preliminary data.</text>
</comment>
<dbReference type="GO" id="GO:0050660">
    <property type="term" value="F:flavin adenine dinucleotide binding"/>
    <property type="evidence" value="ECO:0007669"/>
    <property type="project" value="InterPro"/>
</dbReference>
<evidence type="ECO:0000256" key="1">
    <source>
        <dbReference type="ARBA" id="ARBA00004948"/>
    </source>
</evidence>
<dbReference type="RefSeq" id="WP_116049943.1">
    <property type="nucleotide sequence ID" value="NZ_QUBQ01000008.1"/>
</dbReference>
<sequence>MPQSVIMLGGGIIGLSCAFEAALRGYQVTVLESGKFGGQASGAAAGMLAPYSENIEQPDPFFRLCLQSLRLYEQWVEKVESISGMSTDWVRSGSLNVYRHEADLLPLQSRMRWHNEWGAKAERIEGEALRALEPGLSHDIEVALYCPEESHIYAPGLVTALETACRKLGVKLNDHAGELLDISFHESAGVSVQMSGLSKLSGDRIVICSGAWSGALERWLDIHIPIHPIRGQICSYESKADDLRHMVFSSGAYWVNKPIGRIVCGASEDVSGFDSSVTDRGIQRLIRASDRWMPRLAGRETAYRWAGLRPATMDGLPLIGNVVGKPSAMMASGHYRNGILLSPVTAMLICDLLDGGGDSSLLEAISPNRFTNL</sequence>
<evidence type="ECO:0000313" key="7">
    <source>
        <dbReference type="EMBL" id="REK69373.1"/>
    </source>
</evidence>